<dbReference type="EMBL" id="JAGTJR010000015">
    <property type="protein sequence ID" value="KAH7048487.1"/>
    <property type="molecule type" value="Genomic_DNA"/>
</dbReference>
<comment type="caution">
    <text evidence="2">The sequence shown here is derived from an EMBL/GenBank/DDBJ whole genome shotgun (WGS) entry which is preliminary data.</text>
</comment>
<feature type="compositionally biased region" description="Gly residues" evidence="1">
    <location>
        <begin position="373"/>
        <end position="382"/>
    </location>
</feature>
<accession>A0ABQ8G951</accession>
<evidence type="ECO:0000313" key="2">
    <source>
        <dbReference type="EMBL" id="KAH7048487.1"/>
    </source>
</evidence>
<protein>
    <submittedName>
        <fullName evidence="2">Uncharacterized protein</fullName>
    </submittedName>
</protein>
<feature type="region of interest" description="Disordered" evidence="1">
    <location>
        <begin position="357"/>
        <end position="388"/>
    </location>
</feature>
<feature type="region of interest" description="Disordered" evidence="1">
    <location>
        <begin position="214"/>
        <end position="233"/>
    </location>
</feature>
<proteinExistence type="predicted"/>
<evidence type="ECO:0000313" key="3">
    <source>
        <dbReference type="Proteomes" id="UP000774617"/>
    </source>
</evidence>
<organism evidence="2 3">
    <name type="scientific">Macrophomina phaseolina</name>
    <dbReference type="NCBI Taxonomy" id="35725"/>
    <lineage>
        <taxon>Eukaryota</taxon>
        <taxon>Fungi</taxon>
        <taxon>Dikarya</taxon>
        <taxon>Ascomycota</taxon>
        <taxon>Pezizomycotina</taxon>
        <taxon>Dothideomycetes</taxon>
        <taxon>Dothideomycetes incertae sedis</taxon>
        <taxon>Botryosphaeriales</taxon>
        <taxon>Botryosphaeriaceae</taxon>
        <taxon>Macrophomina</taxon>
    </lineage>
</organism>
<reference evidence="2 3" key="1">
    <citation type="journal article" date="2021" name="Nat. Commun.">
        <title>Genetic determinants of endophytism in the Arabidopsis root mycobiome.</title>
        <authorList>
            <person name="Mesny F."/>
            <person name="Miyauchi S."/>
            <person name="Thiergart T."/>
            <person name="Pickel B."/>
            <person name="Atanasova L."/>
            <person name="Karlsson M."/>
            <person name="Huettel B."/>
            <person name="Barry K.W."/>
            <person name="Haridas S."/>
            <person name="Chen C."/>
            <person name="Bauer D."/>
            <person name="Andreopoulos W."/>
            <person name="Pangilinan J."/>
            <person name="LaButti K."/>
            <person name="Riley R."/>
            <person name="Lipzen A."/>
            <person name="Clum A."/>
            <person name="Drula E."/>
            <person name="Henrissat B."/>
            <person name="Kohler A."/>
            <person name="Grigoriev I.V."/>
            <person name="Martin F.M."/>
            <person name="Hacquard S."/>
        </authorList>
    </citation>
    <scope>NUCLEOTIDE SEQUENCE [LARGE SCALE GENOMIC DNA]</scope>
    <source>
        <strain evidence="2 3">MPI-SDFR-AT-0080</strain>
    </source>
</reference>
<evidence type="ECO:0000256" key="1">
    <source>
        <dbReference type="SAM" id="MobiDB-lite"/>
    </source>
</evidence>
<name>A0ABQ8G951_9PEZI</name>
<dbReference type="Proteomes" id="UP000774617">
    <property type="component" value="Unassembled WGS sequence"/>
</dbReference>
<gene>
    <name evidence="2" type="ORF">B0J12DRAFT_116839</name>
</gene>
<keyword evidence="3" id="KW-1185">Reference proteome</keyword>
<sequence>MLCTYMCMFTRRRRALASVAEWVSPSIPRSLALFFLQVVPWLAVPSPFPLSAPLKKQLHPIDARSHCNVHMRDAASFSRVCLTAISPPRPPTPPPAKTHPTQPPYYQATVTSYTNNSTYACAHAHPSIHPSIPSTHAHRTQPLPTRSRLSFCALSSPPPAPVSRVRIPGERVFGARAHPPTRQRRTASTARHWAKRYVANRLIVSGSQITSLHDKWGREGGRGGRRQKKNSPGARCGRVFSFFFFPPGCVVGGAEWFASHLSLSLSLSLSLPPSQRLHPTEGAYRCHMASQGGSNRGHHVFARCWGDRDFAFSFSHFVSFGKAPPRKARQQSDCLYRGLFFFFFFSKITMGRSEAESGGEALGRSRGWRSGAPGEGTGGGSKRGGRAM</sequence>